<dbReference type="AlphaFoldDB" id="A0A1I7X916"/>
<name>A0A1I7X916_HETBA</name>
<keyword evidence="1" id="KW-1185">Reference proteome</keyword>
<accession>A0A1I7X916</accession>
<protein>
    <submittedName>
        <fullName evidence="2">Uncharacterized protein</fullName>
    </submittedName>
</protein>
<proteinExistence type="predicted"/>
<reference evidence="2" key="1">
    <citation type="submission" date="2016-11" db="UniProtKB">
        <authorList>
            <consortium name="WormBaseParasite"/>
        </authorList>
    </citation>
    <scope>IDENTIFICATION</scope>
</reference>
<organism evidence="1 2">
    <name type="scientific">Heterorhabditis bacteriophora</name>
    <name type="common">Entomopathogenic nematode worm</name>
    <dbReference type="NCBI Taxonomy" id="37862"/>
    <lineage>
        <taxon>Eukaryota</taxon>
        <taxon>Metazoa</taxon>
        <taxon>Ecdysozoa</taxon>
        <taxon>Nematoda</taxon>
        <taxon>Chromadorea</taxon>
        <taxon>Rhabditida</taxon>
        <taxon>Rhabditina</taxon>
        <taxon>Rhabditomorpha</taxon>
        <taxon>Strongyloidea</taxon>
        <taxon>Heterorhabditidae</taxon>
        <taxon>Heterorhabditis</taxon>
    </lineage>
</organism>
<evidence type="ECO:0000313" key="2">
    <source>
        <dbReference type="WBParaSite" id="Hba_13987"/>
    </source>
</evidence>
<dbReference type="Proteomes" id="UP000095283">
    <property type="component" value="Unplaced"/>
</dbReference>
<sequence length="32" mass="3706">MSRNSGIDTIPIIGNLQAYFYNLLSQVLRNFF</sequence>
<evidence type="ECO:0000313" key="1">
    <source>
        <dbReference type="Proteomes" id="UP000095283"/>
    </source>
</evidence>
<dbReference type="WBParaSite" id="Hba_13987">
    <property type="protein sequence ID" value="Hba_13987"/>
    <property type="gene ID" value="Hba_13987"/>
</dbReference>